<dbReference type="Pfam" id="PF06827">
    <property type="entry name" value="zf-FPG_IleRS"/>
    <property type="match status" value="1"/>
</dbReference>
<keyword evidence="2" id="KW-0547">Nucleotide-binding</keyword>
<proteinExistence type="predicted"/>
<dbReference type="PANTHER" id="PTHR42765">
    <property type="entry name" value="SOLEUCYL-TRNA SYNTHETASE"/>
    <property type="match status" value="1"/>
</dbReference>
<comment type="catalytic activity">
    <reaction evidence="6">
        <text>tRNA(Ile) + L-isoleucine + ATP = L-isoleucyl-tRNA(Ile) + AMP + diphosphate</text>
        <dbReference type="Rhea" id="RHEA:11060"/>
        <dbReference type="Rhea" id="RHEA-COMP:9666"/>
        <dbReference type="Rhea" id="RHEA-COMP:9695"/>
        <dbReference type="ChEBI" id="CHEBI:30616"/>
        <dbReference type="ChEBI" id="CHEBI:33019"/>
        <dbReference type="ChEBI" id="CHEBI:58045"/>
        <dbReference type="ChEBI" id="CHEBI:78442"/>
        <dbReference type="ChEBI" id="CHEBI:78528"/>
        <dbReference type="ChEBI" id="CHEBI:456215"/>
        <dbReference type="EC" id="6.1.1.5"/>
    </reaction>
</comment>
<dbReference type="Proteomes" id="UP000004061">
    <property type="component" value="Unassembled WGS sequence"/>
</dbReference>
<evidence type="ECO:0000313" key="10">
    <source>
        <dbReference type="Proteomes" id="UP000004061"/>
    </source>
</evidence>
<keyword evidence="5" id="KW-0030">Aminoacyl-tRNA synthetase</keyword>
<dbReference type="AlphaFoldDB" id="B5VWN2"/>
<gene>
    <name evidence="9" type="ORF">AmaxDRAFT_0924</name>
</gene>
<evidence type="ECO:0000256" key="1">
    <source>
        <dbReference type="ARBA" id="ARBA00022598"/>
    </source>
</evidence>
<dbReference type="SUPFAM" id="SSF47323">
    <property type="entry name" value="Anticodon-binding domain of a subclass of class I aminoacyl-tRNA synthetases"/>
    <property type="match status" value="1"/>
</dbReference>
<protein>
    <submittedName>
        <fullName evidence="9">Zinc finger Fpg domain protein</fullName>
    </submittedName>
</protein>
<dbReference type="Gene3D" id="1.10.730.20">
    <property type="match status" value="1"/>
</dbReference>
<evidence type="ECO:0000256" key="6">
    <source>
        <dbReference type="ARBA" id="ARBA00048359"/>
    </source>
</evidence>
<keyword evidence="10" id="KW-1185">Reference proteome</keyword>
<dbReference type="InterPro" id="IPR010663">
    <property type="entry name" value="Znf_FPG/IleRS"/>
</dbReference>
<evidence type="ECO:0000256" key="2">
    <source>
        <dbReference type="ARBA" id="ARBA00022741"/>
    </source>
</evidence>
<dbReference type="GO" id="GO:0006428">
    <property type="term" value="P:isoleucyl-tRNA aminoacylation"/>
    <property type="evidence" value="ECO:0007669"/>
    <property type="project" value="TreeGrafter"/>
</dbReference>
<dbReference type="GO" id="GO:0005524">
    <property type="term" value="F:ATP binding"/>
    <property type="evidence" value="ECO:0007669"/>
    <property type="project" value="UniProtKB-KW"/>
</dbReference>
<evidence type="ECO:0000259" key="8">
    <source>
        <dbReference type="Pfam" id="PF08264"/>
    </source>
</evidence>
<evidence type="ECO:0000256" key="4">
    <source>
        <dbReference type="ARBA" id="ARBA00022917"/>
    </source>
</evidence>
<dbReference type="Pfam" id="PF08264">
    <property type="entry name" value="Anticodon_1"/>
    <property type="match status" value="1"/>
</dbReference>
<organism evidence="9 10">
    <name type="scientific">Limnospira maxima CS-328</name>
    <dbReference type="NCBI Taxonomy" id="513049"/>
    <lineage>
        <taxon>Bacteria</taxon>
        <taxon>Bacillati</taxon>
        <taxon>Cyanobacteriota</taxon>
        <taxon>Cyanophyceae</taxon>
        <taxon>Oscillatoriophycideae</taxon>
        <taxon>Oscillatoriales</taxon>
        <taxon>Sirenicapillariaceae</taxon>
        <taxon>Limnospira</taxon>
    </lineage>
</organism>
<comment type="caution">
    <text evidence="9">The sequence shown here is derived from an EMBL/GenBank/DDBJ whole genome shotgun (WGS) entry which is preliminary data.</text>
</comment>
<evidence type="ECO:0000313" key="9">
    <source>
        <dbReference type="EMBL" id="EDZ96258.1"/>
    </source>
</evidence>
<dbReference type="EMBL" id="ABYK01000005">
    <property type="protein sequence ID" value="EDZ96258.1"/>
    <property type="molecule type" value="Genomic_DNA"/>
</dbReference>
<evidence type="ECO:0000256" key="3">
    <source>
        <dbReference type="ARBA" id="ARBA00022840"/>
    </source>
</evidence>
<keyword evidence="3" id="KW-0067">ATP-binding</keyword>
<dbReference type="InterPro" id="IPR009080">
    <property type="entry name" value="tRNAsynth_Ia_anticodon-bd"/>
</dbReference>
<keyword evidence="4" id="KW-0648">Protein biosynthesis</keyword>
<feature type="domain" description="Methionyl/Valyl/Leucyl/Isoleucyl-tRNA synthetase anticodon-binding" evidence="8">
    <location>
        <begin position="3"/>
        <end position="89"/>
    </location>
</feature>
<dbReference type="PANTHER" id="PTHR42765:SF1">
    <property type="entry name" value="ISOLEUCINE--TRNA LIGASE, MITOCHONDRIAL"/>
    <property type="match status" value="1"/>
</dbReference>
<dbReference type="GO" id="GO:0004822">
    <property type="term" value="F:isoleucine-tRNA ligase activity"/>
    <property type="evidence" value="ECO:0007669"/>
    <property type="project" value="UniProtKB-EC"/>
</dbReference>
<feature type="domain" description="Zinc finger FPG/IleRS-type" evidence="7">
    <location>
        <begin position="159"/>
        <end position="187"/>
    </location>
</feature>
<accession>B5VWN2</accession>
<evidence type="ECO:0000256" key="5">
    <source>
        <dbReference type="ARBA" id="ARBA00023146"/>
    </source>
</evidence>
<reference evidence="9 10" key="1">
    <citation type="journal article" date="2011" name="Appl. Environ. Microbiol.">
        <title>Contribution of a Sodium Ion Gradient to Energy Conservation during Fermentation in the Cyanobacterium Arthrospira (Spirulina) maxima CS-328.</title>
        <authorList>
            <person name="Carrieri D."/>
            <person name="Ananyev G."/>
            <person name="Lenz O."/>
            <person name="Bryant D.A."/>
            <person name="Dismukes G.C."/>
        </authorList>
    </citation>
    <scope>NUCLEOTIDE SEQUENCE [LARGE SCALE GENOMIC DNA]</scope>
    <source>
        <strain evidence="9 10">CS-328</strain>
    </source>
</reference>
<dbReference type="InterPro" id="IPR050081">
    <property type="entry name" value="Ile-tRNA_ligase"/>
</dbReference>
<keyword evidence="1" id="KW-0436">Ligase</keyword>
<sequence>MAIALENLAKAIAPVLCHTAEDIWQNIPYSTPYLSVFESGWVRLDEAWKKPELAEFWVKLREIRAEVNQVMEQARKDKMVGSSLDAKILLYVADEKLRQQLAAMNPNPAEFKQNNGVDALRYLLICSQVELLENPDKLADLQYKSESELMAIAVVNAEGEKCDRCWNYSVHVGESSEHPTICERCVSALAGEF</sequence>
<evidence type="ECO:0000259" key="7">
    <source>
        <dbReference type="Pfam" id="PF06827"/>
    </source>
</evidence>
<dbReference type="InterPro" id="IPR013155">
    <property type="entry name" value="M/V/L/I-tRNA-synth_anticd-bd"/>
</dbReference>
<name>B5VWN2_LIMMA</name>